<dbReference type="EMBL" id="JAULSV010000003">
    <property type="protein sequence ID" value="KAK0648280.1"/>
    <property type="molecule type" value="Genomic_DNA"/>
</dbReference>
<gene>
    <name evidence="2" type="ORF">B0T16DRAFT_388545</name>
</gene>
<dbReference type="Proteomes" id="UP001174936">
    <property type="component" value="Unassembled WGS sequence"/>
</dbReference>
<feature type="chain" id="PRO_5041436991" evidence="1">
    <location>
        <begin position="24"/>
        <end position="102"/>
    </location>
</feature>
<sequence length="102" mass="10288">MKFTIATLAVLLTAVSAMPTAEADNLLDRRQCGTINGPCDANNCNGWNIPSSGSGICRSGQYAGCPCATTCGNAIGSCNANDCAGQSGVCQGGKYAGCNCFH</sequence>
<keyword evidence="3" id="KW-1185">Reference proteome</keyword>
<protein>
    <submittedName>
        <fullName evidence="2">Uncharacterized protein</fullName>
    </submittedName>
</protein>
<evidence type="ECO:0000256" key="1">
    <source>
        <dbReference type="SAM" id="SignalP"/>
    </source>
</evidence>
<reference evidence="2" key="1">
    <citation type="submission" date="2023-06" db="EMBL/GenBank/DDBJ databases">
        <title>Genome-scale phylogeny and comparative genomics of the fungal order Sordariales.</title>
        <authorList>
            <consortium name="Lawrence Berkeley National Laboratory"/>
            <person name="Hensen N."/>
            <person name="Bonometti L."/>
            <person name="Westerberg I."/>
            <person name="Brannstrom I.O."/>
            <person name="Guillou S."/>
            <person name="Cros-Aarteil S."/>
            <person name="Calhoun S."/>
            <person name="Haridas S."/>
            <person name="Kuo A."/>
            <person name="Mondo S."/>
            <person name="Pangilinan J."/>
            <person name="Riley R."/>
            <person name="Labutti K."/>
            <person name="Andreopoulos B."/>
            <person name="Lipzen A."/>
            <person name="Chen C."/>
            <person name="Yanf M."/>
            <person name="Daum C."/>
            <person name="Ng V."/>
            <person name="Clum A."/>
            <person name="Steindorff A."/>
            <person name="Ohm R."/>
            <person name="Martin F."/>
            <person name="Silar P."/>
            <person name="Natvig D."/>
            <person name="Lalanne C."/>
            <person name="Gautier V."/>
            <person name="Ament-Velasquez S.L."/>
            <person name="Kruys A."/>
            <person name="Hutchinson M.I."/>
            <person name="Powell A.J."/>
            <person name="Barry K."/>
            <person name="Miller A.N."/>
            <person name="Grigoriev I.V."/>
            <person name="Debuchy R."/>
            <person name="Gladieux P."/>
            <person name="Thoren M.H."/>
            <person name="Johannesson H."/>
        </authorList>
    </citation>
    <scope>NUCLEOTIDE SEQUENCE</scope>
    <source>
        <strain evidence="2">SMH2532-1</strain>
    </source>
</reference>
<dbReference type="AlphaFoldDB" id="A0AA39YAB7"/>
<comment type="caution">
    <text evidence="2">The sequence shown here is derived from an EMBL/GenBank/DDBJ whole genome shotgun (WGS) entry which is preliminary data.</text>
</comment>
<organism evidence="2 3">
    <name type="scientific">Cercophora newfieldiana</name>
    <dbReference type="NCBI Taxonomy" id="92897"/>
    <lineage>
        <taxon>Eukaryota</taxon>
        <taxon>Fungi</taxon>
        <taxon>Dikarya</taxon>
        <taxon>Ascomycota</taxon>
        <taxon>Pezizomycotina</taxon>
        <taxon>Sordariomycetes</taxon>
        <taxon>Sordariomycetidae</taxon>
        <taxon>Sordariales</taxon>
        <taxon>Lasiosphaeriaceae</taxon>
        <taxon>Cercophora</taxon>
    </lineage>
</organism>
<accession>A0AA39YAB7</accession>
<feature type="signal peptide" evidence="1">
    <location>
        <begin position="1"/>
        <end position="23"/>
    </location>
</feature>
<keyword evidence="1" id="KW-0732">Signal</keyword>
<proteinExistence type="predicted"/>
<evidence type="ECO:0000313" key="3">
    <source>
        <dbReference type="Proteomes" id="UP001174936"/>
    </source>
</evidence>
<evidence type="ECO:0000313" key="2">
    <source>
        <dbReference type="EMBL" id="KAK0648280.1"/>
    </source>
</evidence>
<name>A0AA39YAB7_9PEZI</name>